<name>A0ABR2LT62_9ASPA</name>
<gene>
    <name evidence="2" type="ORF">KSP40_PGU006632</name>
</gene>
<dbReference type="EMBL" id="JBBWWR010000015">
    <property type="protein sequence ID" value="KAK8949798.1"/>
    <property type="molecule type" value="Genomic_DNA"/>
</dbReference>
<evidence type="ECO:0000313" key="3">
    <source>
        <dbReference type="Proteomes" id="UP001412067"/>
    </source>
</evidence>
<accession>A0ABR2LT62</accession>
<evidence type="ECO:0000313" key="2">
    <source>
        <dbReference type="EMBL" id="KAK8949798.1"/>
    </source>
</evidence>
<organism evidence="2 3">
    <name type="scientific">Platanthera guangdongensis</name>
    <dbReference type="NCBI Taxonomy" id="2320717"/>
    <lineage>
        <taxon>Eukaryota</taxon>
        <taxon>Viridiplantae</taxon>
        <taxon>Streptophyta</taxon>
        <taxon>Embryophyta</taxon>
        <taxon>Tracheophyta</taxon>
        <taxon>Spermatophyta</taxon>
        <taxon>Magnoliopsida</taxon>
        <taxon>Liliopsida</taxon>
        <taxon>Asparagales</taxon>
        <taxon>Orchidaceae</taxon>
        <taxon>Orchidoideae</taxon>
        <taxon>Orchideae</taxon>
        <taxon>Orchidinae</taxon>
        <taxon>Platanthera</taxon>
    </lineage>
</organism>
<feature type="region of interest" description="Disordered" evidence="1">
    <location>
        <begin position="1"/>
        <end position="20"/>
    </location>
</feature>
<comment type="caution">
    <text evidence="2">The sequence shown here is derived from an EMBL/GenBank/DDBJ whole genome shotgun (WGS) entry which is preliminary data.</text>
</comment>
<evidence type="ECO:0000256" key="1">
    <source>
        <dbReference type="SAM" id="MobiDB-lite"/>
    </source>
</evidence>
<protein>
    <submittedName>
        <fullName evidence="2">Uncharacterized protein</fullName>
    </submittedName>
</protein>
<proteinExistence type="predicted"/>
<dbReference type="Proteomes" id="UP001412067">
    <property type="component" value="Unassembled WGS sequence"/>
</dbReference>
<reference evidence="2 3" key="1">
    <citation type="journal article" date="2022" name="Nat. Plants">
        <title>Genomes of leafy and leafless Platanthera orchids illuminate the evolution of mycoheterotrophy.</title>
        <authorList>
            <person name="Li M.H."/>
            <person name="Liu K.W."/>
            <person name="Li Z."/>
            <person name="Lu H.C."/>
            <person name="Ye Q.L."/>
            <person name="Zhang D."/>
            <person name="Wang J.Y."/>
            <person name="Li Y.F."/>
            <person name="Zhong Z.M."/>
            <person name="Liu X."/>
            <person name="Yu X."/>
            <person name="Liu D.K."/>
            <person name="Tu X.D."/>
            <person name="Liu B."/>
            <person name="Hao Y."/>
            <person name="Liao X.Y."/>
            <person name="Jiang Y.T."/>
            <person name="Sun W.H."/>
            <person name="Chen J."/>
            <person name="Chen Y.Q."/>
            <person name="Ai Y."/>
            <person name="Zhai J.W."/>
            <person name="Wu S.S."/>
            <person name="Zhou Z."/>
            <person name="Hsiao Y.Y."/>
            <person name="Wu W.L."/>
            <person name="Chen Y.Y."/>
            <person name="Lin Y.F."/>
            <person name="Hsu J.L."/>
            <person name="Li C.Y."/>
            <person name="Wang Z.W."/>
            <person name="Zhao X."/>
            <person name="Zhong W.Y."/>
            <person name="Ma X.K."/>
            <person name="Ma L."/>
            <person name="Huang J."/>
            <person name="Chen G.Z."/>
            <person name="Huang M.Z."/>
            <person name="Huang L."/>
            <person name="Peng D.H."/>
            <person name="Luo Y.B."/>
            <person name="Zou S.Q."/>
            <person name="Chen S.P."/>
            <person name="Lan S."/>
            <person name="Tsai W.C."/>
            <person name="Van de Peer Y."/>
            <person name="Liu Z.J."/>
        </authorList>
    </citation>
    <scope>NUCLEOTIDE SEQUENCE [LARGE SCALE GENOMIC DNA]</scope>
    <source>
        <strain evidence="2">Lor288</strain>
    </source>
</reference>
<sequence>MTAADRPPSTPPKAAAAHDSRTPKSLYIFKEEEGFLLKIAEIAEVAVYPFMTGLKEL</sequence>
<keyword evidence="3" id="KW-1185">Reference proteome</keyword>